<dbReference type="PANTHER" id="PTHR12286:SF5">
    <property type="entry name" value="SACCHAROPINE DEHYDROGENASE-LIKE OXIDOREDUCTASE"/>
    <property type="match status" value="1"/>
</dbReference>
<dbReference type="GO" id="GO:0005886">
    <property type="term" value="C:plasma membrane"/>
    <property type="evidence" value="ECO:0007669"/>
    <property type="project" value="TreeGrafter"/>
</dbReference>
<name>A0A6M4MGJ3_9ALTE</name>
<organism evidence="2 3">
    <name type="scientific">Alteromonas pelagimontana</name>
    <dbReference type="NCBI Taxonomy" id="1858656"/>
    <lineage>
        <taxon>Bacteria</taxon>
        <taxon>Pseudomonadati</taxon>
        <taxon>Pseudomonadota</taxon>
        <taxon>Gammaproteobacteria</taxon>
        <taxon>Alteromonadales</taxon>
        <taxon>Alteromonadaceae</taxon>
        <taxon>Alteromonas/Salinimonas group</taxon>
        <taxon>Alteromonas</taxon>
    </lineage>
</organism>
<dbReference type="InterPro" id="IPR005097">
    <property type="entry name" value="Sacchrp_dh_NADP-bd"/>
</dbReference>
<dbReference type="GO" id="GO:0009247">
    <property type="term" value="P:glycolipid biosynthetic process"/>
    <property type="evidence" value="ECO:0007669"/>
    <property type="project" value="TreeGrafter"/>
</dbReference>
<evidence type="ECO:0000313" key="3">
    <source>
        <dbReference type="Proteomes" id="UP000219285"/>
    </source>
</evidence>
<dbReference type="SUPFAM" id="SSF51735">
    <property type="entry name" value="NAD(P)-binding Rossmann-fold domains"/>
    <property type="match status" value="1"/>
</dbReference>
<dbReference type="Gene3D" id="3.40.50.720">
    <property type="entry name" value="NAD(P)-binding Rossmann-like Domain"/>
    <property type="match status" value="1"/>
</dbReference>
<dbReference type="Proteomes" id="UP000219285">
    <property type="component" value="Chromosome"/>
</dbReference>
<sequence length="415" mass="45527">MEKLDIVVYGATSFIGQIIARFMAKTPKTSAIRWAIAGRDKVKLRHLADSLASFLPAPPPVLIADSDDPASLHAMCEQTKVILTTVGPFATFGEPLVKACVANGTDYVDLTGEPQWIAKMLSRYEDKAKQSGARIVHSCGFDSVPSDLGVYYLQQESQRLFSEPCQHVYMRVKRMRGGISGGTVASMLTLFTELRHNKKARAAVATPFALCPAHFRPSVRQPSLKRAKYDHYTGRWIAPFIMSAINTRIVHRSNALLNAEYCEDFTYQEAMVTGAGLKGALRAWGYTFAIGAFALAASIPPARKVLLERWLPQSGEGPSEKARNKGFFDIWFYGETISGKRLTARVTGDKDPGYGSSSQIISEVAHVLATDHVVRRLPGGFYTPASCFKSALFEPLCESAGITFEIIPAPSLPIR</sequence>
<dbReference type="RefSeq" id="WP_075610104.1">
    <property type="nucleotide sequence ID" value="NZ_CP052766.1"/>
</dbReference>
<reference evidence="2 3" key="2">
    <citation type="submission" date="2020-04" db="EMBL/GenBank/DDBJ databases">
        <title>Complete genome sequence of Alteromonas pelagimontana 5.12T.</title>
        <authorList>
            <person name="Sinha R.K."/>
            <person name="Krishnan K.P."/>
            <person name="Kurian J.P."/>
        </authorList>
    </citation>
    <scope>NUCLEOTIDE SEQUENCE [LARGE SCALE GENOMIC DNA]</scope>
    <source>
        <strain evidence="2 3">5.12</strain>
    </source>
</reference>
<dbReference type="PANTHER" id="PTHR12286">
    <property type="entry name" value="SACCHAROPINE DEHYDROGENASE-LIKE OXIDOREDUCTASE"/>
    <property type="match status" value="1"/>
</dbReference>
<dbReference type="KEGG" id="apel:CA267_016265"/>
<accession>A0A6M4MGJ3</accession>
<dbReference type="InterPro" id="IPR051276">
    <property type="entry name" value="Saccharopine_DH-like_oxidrdct"/>
</dbReference>
<protein>
    <submittedName>
        <fullName evidence="2">Saccharopine dehydrogenase</fullName>
    </submittedName>
</protein>
<dbReference type="InterPro" id="IPR036291">
    <property type="entry name" value="NAD(P)-bd_dom_sf"/>
</dbReference>
<proteinExistence type="predicted"/>
<feature type="domain" description="Saccharopine dehydrogenase NADP binding" evidence="1">
    <location>
        <begin position="6"/>
        <end position="136"/>
    </location>
</feature>
<reference evidence="3" key="1">
    <citation type="submission" date="2014-12" db="EMBL/GenBank/DDBJ databases">
        <title>Complete genome sequence of a multi-drug resistant Klebsiella pneumoniae.</title>
        <authorList>
            <person name="Hua X."/>
            <person name="Chen Q."/>
            <person name="Li X."/>
            <person name="Feng Y."/>
            <person name="Ruan Z."/>
            <person name="Yu Y."/>
        </authorList>
    </citation>
    <scope>NUCLEOTIDE SEQUENCE [LARGE SCALE GENOMIC DNA]</scope>
    <source>
        <strain evidence="3">5.12</strain>
    </source>
</reference>
<gene>
    <name evidence="2" type="ORF">CA267_016265</name>
</gene>
<keyword evidence="3" id="KW-1185">Reference proteome</keyword>
<dbReference type="EMBL" id="CP052766">
    <property type="protein sequence ID" value="QJR82193.1"/>
    <property type="molecule type" value="Genomic_DNA"/>
</dbReference>
<evidence type="ECO:0000313" key="2">
    <source>
        <dbReference type="EMBL" id="QJR82193.1"/>
    </source>
</evidence>
<dbReference type="OrthoDB" id="4420885at2"/>
<dbReference type="Pfam" id="PF03435">
    <property type="entry name" value="Sacchrp_dh_NADP"/>
    <property type="match status" value="1"/>
</dbReference>
<evidence type="ECO:0000259" key="1">
    <source>
        <dbReference type="Pfam" id="PF03435"/>
    </source>
</evidence>
<dbReference type="AlphaFoldDB" id="A0A6M4MGJ3"/>